<feature type="domain" description="Bardet-Biedl syndrome 1 protein GAE" evidence="3">
    <location>
        <begin position="504"/>
        <end position="605"/>
    </location>
</feature>
<feature type="region of interest" description="Disordered" evidence="1">
    <location>
        <begin position="1"/>
        <end position="28"/>
    </location>
</feature>
<dbReference type="InterPro" id="IPR015943">
    <property type="entry name" value="WD40/YVTN_repeat-like_dom_sf"/>
</dbReference>
<feature type="compositionally biased region" description="Polar residues" evidence="1">
    <location>
        <begin position="1"/>
        <end position="10"/>
    </location>
</feature>
<dbReference type="PANTHER" id="PTHR20870">
    <property type="entry name" value="BARDET-BIEDL SYNDROME 1 PROTEIN"/>
    <property type="match status" value="1"/>
</dbReference>
<dbReference type="InterPro" id="IPR056419">
    <property type="entry name" value="GAE_BBS1"/>
</dbReference>
<dbReference type="GO" id="GO:1905515">
    <property type="term" value="P:non-motile cilium assembly"/>
    <property type="evidence" value="ECO:0007669"/>
    <property type="project" value="InterPro"/>
</dbReference>
<dbReference type="EMBL" id="CP151508">
    <property type="protein sequence ID" value="WZN63923.1"/>
    <property type="molecule type" value="Genomic_DNA"/>
</dbReference>
<keyword evidence="5" id="KW-1185">Reference proteome</keyword>
<dbReference type="GO" id="GO:0005113">
    <property type="term" value="F:patched binding"/>
    <property type="evidence" value="ECO:0007669"/>
    <property type="project" value="TreeGrafter"/>
</dbReference>
<accession>A0AAX4PCH5</accession>
<evidence type="ECO:0000259" key="2">
    <source>
        <dbReference type="Pfam" id="PF14779"/>
    </source>
</evidence>
<feature type="domain" description="Bardet-Biedl syndrome 1 N-terminal" evidence="2">
    <location>
        <begin position="34"/>
        <end position="289"/>
    </location>
</feature>
<dbReference type="GO" id="GO:0005815">
    <property type="term" value="C:microtubule organizing center"/>
    <property type="evidence" value="ECO:0007669"/>
    <property type="project" value="TreeGrafter"/>
</dbReference>
<dbReference type="PANTHER" id="PTHR20870:SF0">
    <property type="entry name" value="BARDET-BIEDL SYNDROME 1 PROTEIN"/>
    <property type="match status" value="1"/>
</dbReference>
<evidence type="ECO:0000256" key="1">
    <source>
        <dbReference type="SAM" id="MobiDB-lite"/>
    </source>
</evidence>
<protein>
    <submittedName>
        <fullName evidence="4">Ciliary BBSome complex subunit 1</fullName>
    </submittedName>
</protein>
<dbReference type="GO" id="GO:0005930">
    <property type="term" value="C:axoneme"/>
    <property type="evidence" value="ECO:0007669"/>
    <property type="project" value="TreeGrafter"/>
</dbReference>
<evidence type="ECO:0000259" key="3">
    <source>
        <dbReference type="Pfam" id="PF23304"/>
    </source>
</evidence>
<evidence type="ECO:0000313" key="4">
    <source>
        <dbReference type="EMBL" id="WZN63923.1"/>
    </source>
</evidence>
<dbReference type="AlphaFoldDB" id="A0AAX4PCH5"/>
<gene>
    <name evidence="4" type="ORF">HKI87_08g54760</name>
</gene>
<name>A0AAX4PCH5_9CHLO</name>
<dbReference type="InterPro" id="IPR028784">
    <property type="entry name" value="BBS1"/>
</dbReference>
<dbReference type="Pfam" id="PF14779">
    <property type="entry name" value="BBS1"/>
    <property type="match status" value="1"/>
</dbReference>
<proteinExistence type="predicted"/>
<dbReference type="Proteomes" id="UP001472866">
    <property type="component" value="Chromosome 08"/>
</dbReference>
<evidence type="ECO:0000313" key="5">
    <source>
        <dbReference type="Proteomes" id="UP001472866"/>
    </source>
</evidence>
<dbReference type="GO" id="GO:0061512">
    <property type="term" value="P:protein localization to cilium"/>
    <property type="evidence" value="ECO:0007669"/>
    <property type="project" value="TreeGrafter"/>
</dbReference>
<dbReference type="InterPro" id="IPR036322">
    <property type="entry name" value="WD40_repeat_dom_sf"/>
</dbReference>
<dbReference type="GO" id="GO:0005119">
    <property type="term" value="F:smoothened binding"/>
    <property type="evidence" value="ECO:0007669"/>
    <property type="project" value="TreeGrafter"/>
</dbReference>
<dbReference type="Pfam" id="PF23304">
    <property type="entry name" value="GAE_BBS1"/>
    <property type="match status" value="1"/>
</dbReference>
<dbReference type="Gene3D" id="2.130.10.10">
    <property type="entry name" value="YVTN repeat-like/Quinoprotein amine dehydrogenase"/>
    <property type="match status" value="1"/>
</dbReference>
<reference evidence="4 5" key="1">
    <citation type="submission" date="2024-03" db="EMBL/GenBank/DDBJ databases">
        <title>Complete genome sequence of the green alga Chloropicon roscoffensis RCC1871.</title>
        <authorList>
            <person name="Lemieux C."/>
            <person name="Pombert J.-F."/>
            <person name="Otis C."/>
            <person name="Turmel M."/>
        </authorList>
    </citation>
    <scope>NUCLEOTIDE SEQUENCE [LARGE SCALE GENOMIC DNA]</scope>
    <source>
        <strain evidence="4 5">RCC1871</strain>
    </source>
</reference>
<dbReference type="SUPFAM" id="SSF50978">
    <property type="entry name" value="WD40 repeat-like"/>
    <property type="match status" value="1"/>
</dbReference>
<sequence>MAVGEASTSARGEPSAVGGDGEAPRNDKSAPKFWLDAYTDRVANIHARSDCVCLCDVFGDFDKRLVVVDGSQKKLKLWKGTTLEAELKLVDNPVALCSVYGDNSKRRIPALCVAAGPHIYIYRNLRAYYKFTLPDLEFSDREKGIWADLAQNKVSIEDACDQLVVLREEGPKGCVLSQRSNQLIAMSISAEEREIDGFVARCKGQPVLEQTAITCICSIAKSVQEEASQENLLVGTENAKLHVIDPVKNFEIIQTIDLPSPPVQLAATGAISVEYKVAVLGRDGKVYTVSDGHLTPHVLDLDAHPISIISSNKFVAVGCMNKTIYFYNLLGGLVHNIYLPDYLTCMERFSTEHHANMILVGLKNGEIRLYNEIMLCSVTRIAESIRAMKFGRFGREDNTLVVTTSSGALDIKILARAAKLNPSAATSKLLQEQVPEQDVPLSIPKKTRVYVEQTKREREKASEMHKGFQRDLCKLRLSTARAYVKTITTGQGLIWSSNEASVIINASVFGLGPDFKLEFTLENNGLKALHDLRATITFTSKGLKLEKSQFNISTLLPSVQYSFTTNLRCTSSMGAEEQQLKVLISRQESCVPILSAVVKLPAVEQEDDSDQLQADFGSSHHGVNSNADMLVMG</sequence>
<dbReference type="InterPro" id="IPR032728">
    <property type="entry name" value="BBS1_N"/>
</dbReference>
<dbReference type="GO" id="GO:0034464">
    <property type="term" value="C:BBSome"/>
    <property type="evidence" value="ECO:0007669"/>
    <property type="project" value="InterPro"/>
</dbReference>
<organism evidence="4 5">
    <name type="scientific">Chloropicon roscoffensis</name>
    <dbReference type="NCBI Taxonomy" id="1461544"/>
    <lineage>
        <taxon>Eukaryota</taxon>
        <taxon>Viridiplantae</taxon>
        <taxon>Chlorophyta</taxon>
        <taxon>Chloropicophyceae</taxon>
        <taxon>Chloropicales</taxon>
        <taxon>Chloropicaceae</taxon>
        <taxon>Chloropicon</taxon>
    </lineage>
</organism>